<organism evidence="2 3">
    <name type="scientific">Cirrhinus mrigala</name>
    <name type="common">Mrigala</name>
    <dbReference type="NCBI Taxonomy" id="683832"/>
    <lineage>
        <taxon>Eukaryota</taxon>
        <taxon>Metazoa</taxon>
        <taxon>Chordata</taxon>
        <taxon>Craniata</taxon>
        <taxon>Vertebrata</taxon>
        <taxon>Euteleostomi</taxon>
        <taxon>Actinopterygii</taxon>
        <taxon>Neopterygii</taxon>
        <taxon>Teleostei</taxon>
        <taxon>Ostariophysi</taxon>
        <taxon>Cypriniformes</taxon>
        <taxon>Cyprinidae</taxon>
        <taxon>Labeoninae</taxon>
        <taxon>Labeonini</taxon>
        <taxon>Cirrhinus</taxon>
    </lineage>
</organism>
<evidence type="ECO:0000256" key="1">
    <source>
        <dbReference type="SAM" id="MobiDB-lite"/>
    </source>
</evidence>
<evidence type="ECO:0000313" key="3">
    <source>
        <dbReference type="Proteomes" id="UP001529510"/>
    </source>
</evidence>
<evidence type="ECO:0000313" key="2">
    <source>
        <dbReference type="EMBL" id="KAL0183543.1"/>
    </source>
</evidence>
<dbReference type="Proteomes" id="UP001529510">
    <property type="component" value="Unassembled WGS sequence"/>
</dbReference>
<name>A0ABD0QCV9_CIRMR</name>
<keyword evidence="3" id="KW-1185">Reference proteome</keyword>
<feature type="compositionally biased region" description="Basic and acidic residues" evidence="1">
    <location>
        <begin position="64"/>
        <end position="75"/>
    </location>
</feature>
<comment type="caution">
    <text evidence="2">The sequence shown here is derived from an EMBL/GenBank/DDBJ whole genome shotgun (WGS) entry which is preliminary data.</text>
</comment>
<reference evidence="2 3" key="1">
    <citation type="submission" date="2024-05" db="EMBL/GenBank/DDBJ databases">
        <title>Genome sequencing and assembly of Indian major carp, Cirrhinus mrigala (Hamilton, 1822).</title>
        <authorList>
            <person name="Mohindra V."/>
            <person name="Chowdhury L.M."/>
            <person name="Lal K."/>
            <person name="Jena J.K."/>
        </authorList>
    </citation>
    <scope>NUCLEOTIDE SEQUENCE [LARGE SCALE GENOMIC DNA]</scope>
    <source>
        <strain evidence="2">CM1030</strain>
        <tissue evidence="2">Blood</tissue>
    </source>
</reference>
<dbReference type="AlphaFoldDB" id="A0ABD0QCV9"/>
<protein>
    <submittedName>
        <fullName evidence="2">Uncharacterized protein</fullName>
    </submittedName>
</protein>
<feature type="compositionally biased region" description="Polar residues" evidence="1">
    <location>
        <begin position="96"/>
        <end position="106"/>
    </location>
</feature>
<feature type="non-terminal residue" evidence="2">
    <location>
        <position position="1"/>
    </location>
</feature>
<dbReference type="EMBL" id="JAMKFB020000009">
    <property type="protein sequence ID" value="KAL0183543.1"/>
    <property type="molecule type" value="Genomic_DNA"/>
</dbReference>
<accession>A0ABD0QCV9</accession>
<proteinExistence type="predicted"/>
<sequence length="144" mass="15742">ASHGAMCLIASDCFCTAGQAFDSVAEQPNLRDGRVEKGLFVDILHLTKFSQRWLSWTKVSADGSLHKAEKPERVAAEGATLPAKERRDRSDIILMSPQQAHESSTPDTEDNERVRPRKTGNNHNQEDMDGTAGLPGNSPNVNTT</sequence>
<feature type="region of interest" description="Disordered" evidence="1">
    <location>
        <begin position="63"/>
        <end position="144"/>
    </location>
</feature>
<gene>
    <name evidence="2" type="ORF">M9458_019239</name>
</gene>